<evidence type="ECO:0000313" key="1">
    <source>
        <dbReference type="EMBL" id="EEG54163.1"/>
    </source>
</evidence>
<dbReference type="AlphaFoldDB" id="C0D3E9"/>
<accession>C0D3E9</accession>
<name>C0D3E9_9FIRM</name>
<sequence>MPPVARRPSGAPRWIQQKVRPACRISRRKAPVQAAFTLPGPTAASNCGGFFAPLRKKIIKIYKSVGSPTDIIRQACYNFN</sequence>
<comment type="caution">
    <text evidence="1">The sequence shown here is derived from an EMBL/GenBank/DDBJ whole genome shotgun (WGS) entry which is preliminary data.</text>
</comment>
<reference evidence="1 2" key="1">
    <citation type="submission" date="2009-01" db="EMBL/GenBank/DDBJ databases">
        <authorList>
            <person name="Fulton L."/>
            <person name="Clifton S."/>
            <person name="Fulton B."/>
            <person name="Xu J."/>
            <person name="Minx P."/>
            <person name="Pepin K.H."/>
            <person name="Johnson M."/>
            <person name="Bhonagiri V."/>
            <person name="Nash W.E."/>
            <person name="Mardis E.R."/>
            <person name="Wilson R.K."/>
        </authorList>
    </citation>
    <scope>NUCLEOTIDE SEQUENCE [LARGE SCALE GENOMIC DNA]</scope>
    <source>
        <strain evidence="1 2">DSM 15981</strain>
    </source>
</reference>
<dbReference type="Proteomes" id="UP000004756">
    <property type="component" value="Unassembled WGS sequence"/>
</dbReference>
<dbReference type="HOGENOM" id="CLU_2583408_0_0_9"/>
<proteinExistence type="predicted"/>
<reference evidence="1 2" key="2">
    <citation type="submission" date="2009-02" db="EMBL/GenBank/DDBJ databases">
        <title>Draft genome sequence of Clostridium asparagiforme (DSM 15981).</title>
        <authorList>
            <person name="Sudarsanam P."/>
            <person name="Ley R."/>
            <person name="Guruge J."/>
            <person name="Turnbaugh P.J."/>
            <person name="Mahowald M."/>
            <person name="Liep D."/>
            <person name="Gordon J."/>
        </authorList>
    </citation>
    <scope>NUCLEOTIDE SEQUENCE [LARGE SCALE GENOMIC DNA]</scope>
    <source>
        <strain evidence="1 2">DSM 15981</strain>
    </source>
</reference>
<evidence type="ECO:0000313" key="2">
    <source>
        <dbReference type="Proteomes" id="UP000004756"/>
    </source>
</evidence>
<gene>
    <name evidence="1" type="ORF">CLOSTASPAR_03790</name>
</gene>
<dbReference type="EMBL" id="ACCJ01000297">
    <property type="protein sequence ID" value="EEG54163.1"/>
    <property type="molecule type" value="Genomic_DNA"/>
</dbReference>
<keyword evidence="2" id="KW-1185">Reference proteome</keyword>
<protein>
    <submittedName>
        <fullName evidence="1">Uncharacterized protein</fullName>
    </submittedName>
</protein>
<organism evidence="1 2">
    <name type="scientific">[Clostridium] asparagiforme DSM 15981</name>
    <dbReference type="NCBI Taxonomy" id="518636"/>
    <lineage>
        <taxon>Bacteria</taxon>
        <taxon>Bacillati</taxon>
        <taxon>Bacillota</taxon>
        <taxon>Clostridia</taxon>
        <taxon>Lachnospirales</taxon>
        <taxon>Lachnospiraceae</taxon>
        <taxon>Enterocloster</taxon>
    </lineage>
</organism>